<reference evidence="9 10" key="1">
    <citation type="submission" date="2020-02" db="EMBL/GenBank/DDBJ databases">
        <title>complete genome sequence of Rhodobacteraceae bacterium.</title>
        <authorList>
            <person name="Park J."/>
            <person name="Kim Y.-S."/>
            <person name="Kim K.-H."/>
        </authorList>
    </citation>
    <scope>NUCLEOTIDE SEQUENCE [LARGE SCALE GENOMIC DNA]</scope>
    <source>
        <strain evidence="9 10">RR4-56</strain>
    </source>
</reference>
<dbReference type="RefSeq" id="WP_165100148.1">
    <property type="nucleotide sequence ID" value="NZ_CP049056.1"/>
</dbReference>
<keyword evidence="7" id="KW-0813">Transport</keyword>
<evidence type="ECO:0000259" key="8">
    <source>
        <dbReference type="Pfam" id="PF06808"/>
    </source>
</evidence>
<proteinExistence type="inferred from homology"/>
<feature type="domain" description="TRAP C4-dicarboxylate transport system permease DctM subunit" evidence="8">
    <location>
        <begin position="11"/>
        <end position="424"/>
    </location>
</feature>
<dbReference type="EMBL" id="CP049056">
    <property type="protein sequence ID" value="QIE56636.1"/>
    <property type="molecule type" value="Genomic_DNA"/>
</dbReference>
<accession>A0A7L5C281</accession>
<organism evidence="9 10">
    <name type="scientific">Pikeienuella piscinae</name>
    <dbReference type="NCBI Taxonomy" id="2748098"/>
    <lineage>
        <taxon>Bacteria</taxon>
        <taxon>Pseudomonadati</taxon>
        <taxon>Pseudomonadota</taxon>
        <taxon>Alphaproteobacteria</taxon>
        <taxon>Rhodobacterales</taxon>
        <taxon>Paracoccaceae</taxon>
        <taxon>Pikeienuella</taxon>
    </lineage>
</organism>
<dbReference type="PANTHER" id="PTHR33362">
    <property type="entry name" value="SIALIC ACID TRAP TRANSPORTER PERMEASE PROTEIN SIAT-RELATED"/>
    <property type="match status" value="1"/>
</dbReference>
<keyword evidence="3 7" id="KW-0997">Cell inner membrane</keyword>
<evidence type="ECO:0000256" key="6">
    <source>
        <dbReference type="ARBA" id="ARBA00023136"/>
    </source>
</evidence>
<feature type="transmembrane region" description="Helical" evidence="7">
    <location>
        <begin position="247"/>
        <end position="270"/>
    </location>
</feature>
<keyword evidence="2" id="KW-1003">Cell membrane</keyword>
<dbReference type="PIRSF" id="PIRSF006066">
    <property type="entry name" value="HI0050"/>
    <property type="match status" value="1"/>
</dbReference>
<name>A0A7L5C281_9RHOB</name>
<feature type="transmembrane region" description="Helical" evidence="7">
    <location>
        <begin position="407"/>
        <end position="428"/>
    </location>
</feature>
<keyword evidence="10" id="KW-1185">Reference proteome</keyword>
<dbReference type="InterPro" id="IPR010656">
    <property type="entry name" value="DctM"/>
</dbReference>
<feature type="transmembrane region" description="Helical" evidence="7">
    <location>
        <begin position="57"/>
        <end position="76"/>
    </location>
</feature>
<gene>
    <name evidence="9" type="ORF">G5B40_15065</name>
</gene>
<evidence type="ECO:0000313" key="9">
    <source>
        <dbReference type="EMBL" id="QIE56636.1"/>
    </source>
</evidence>
<feature type="transmembrane region" description="Helical" evidence="7">
    <location>
        <begin position="307"/>
        <end position="332"/>
    </location>
</feature>
<keyword evidence="6 7" id="KW-0472">Membrane</keyword>
<dbReference type="AlphaFoldDB" id="A0A7L5C281"/>
<comment type="subcellular location">
    <subcellularLocation>
        <location evidence="1 7">Cell inner membrane</location>
        <topology evidence="1 7">Multi-pass membrane protein</topology>
    </subcellularLocation>
</comment>
<feature type="transmembrane region" description="Helical" evidence="7">
    <location>
        <begin position="140"/>
        <end position="166"/>
    </location>
</feature>
<evidence type="ECO:0000256" key="5">
    <source>
        <dbReference type="ARBA" id="ARBA00022989"/>
    </source>
</evidence>
<protein>
    <recommendedName>
        <fullName evidence="7">TRAP transporter large permease protein</fullName>
    </recommendedName>
</protein>
<evidence type="ECO:0000256" key="2">
    <source>
        <dbReference type="ARBA" id="ARBA00022475"/>
    </source>
</evidence>
<evidence type="ECO:0000256" key="1">
    <source>
        <dbReference type="ARBA" id="ARBA00004429"/>
    </source>
</evidence>
<comment type="similarity">
    <text evidence="7">Belongs to the TRAP transporter large permease family.</text>
</comment>
<dbReference type="GO" id="GO:0022857">
    <property type="term" value="F:transmembrane transporter activity"/>
    <property type="evidence" value="ECO:0007669"/>
    <property type="project" value="UniProtKB-UniRule"/>
</dbReference>
<feature type="transmembrane region" description="Helical" evidence="7">
    <location>
        <begin position="219"/>
        <end position="241"/>
    </location>
</feature>
<feature type="transmembrane region" description="Helical" evidence="7">
    <location>
        <begin position="96"/>
        <end position="128"/>
    </location>
</feature>
<dbReference type="Pfam" id="PF06808">
    <property type="entry name" value="DctM"/>
    <property type="match status" value="1"/>
</dbReference>
<evidence type="ECO:0000256" key="7">
    <source>
        <dbReference type="RuleBase" id="RU369079"/>
    </source>
</evidence>
<feature type="transmembrane region" description="Helical" evidence="7">
    <location>
        <begin position="282"/>
        <end position="301"/>
    </location>
</feature>
<sequence length="433" mass="45927">MEWYEALAGILALLLVLVAIGLPLPFALAGAAIPFFWHVQDLRRALMGAEFMIWQTWFNYILLAVPLFVFLGELVGRSNIGTALYRAMHRGVRMPGSAAIGSVGACAGFGAVCGSSMIGALTIGGVALPEMLRLGYDRRLAAGVVAAGGTLSVLLPPSLILLYFGIITDTSIGQLFVAGVAPGLVMTLLFALVVLGWRLFDPSGVPARADGQRFDWRDLVVGVSPVLIIGFVIIASIYFGVATPTEAAAVAVVFTLLLAFAFGGLTVAALGQALLATMRTMGFLGLMLAGALLFGYVLNFYGVPQELAAALTATALPPTVLICLIILFYLVIGMFLEPTSMLFITLPTVFPIVQALGFDLVWFGIVFTITMEIAVLTPPVGLNLFVIQGLAPDKVSITDVIVGSLPFVAMLAMMIVLLFLFPNLALWLPNVLR</sequence>
<dbReference type="KEGG" id="hdh:G5B40_15065"/>
<evidence type="ECO:0000256" key="3">
    <source>
        <dbReference type="ARBA" id="ARBA00022519"/>
    </source>
</evidence>
<dbReference type="PANTHER" id="PTHR33362:SF5">
    <property type="entry name" value="C4-DICARBOXYLATE TRAP TRANSPORTER LARGE PERMEASE PROTEIN DCTM"/>
    <property type="match status" value="1"/>
</dbReference>
<dbReference type="InterPro" id="IPR004681">
    <property type="entry name" value="TRAP_DctM"/>
</dbReference>
<feature type="transmembrane region" description="Helical" evidence="7">
    <location>
        <begin position="6"/>
        <end position="37"/>
    </location>
</feature>
<keyword evidence="4 7" id="KW-0812">Transmembrane</keyword>
<feature type="transmembrane region" description="Helical" evidence="7">
    <location>
        <begin position="362"/>
        <end position="386"/>
    </location>
</feature>
<feature type="transmembrane region" description="Helical" evidence="7">
    <location>
        <begin position="172"/>
        <end position="199"/>
    </location>
</feature>
<dbReference type="Proteomes" id="UP000503336">
    <property type="component" value="Chromosome"/>
</dbReference>
<keyword evidence="5 7" id="KW-1133">Transmembrane helix</keyword>
<dbReference type="GO" id="GO:0005886">
    <property type="term" value="C:plasma membrane"/>
    <property type="evidence" value="ECO:0007669"/>
    <property type="project" value="UniProtKB-SubCell"/>
</dbReference>
<comment type="function">
    <text evidence="7">Part of the tripartite ATP-independent periplasmic (TRAP) transport system.</text>
</comment>
<evidence type="ECO:0000313" key="10">
    <source>
        <dbReference type="Proteomes" id="UP000503336"/>
    </source>
</evidence>
<comment type="subunit">
    <text evidence="7">The complex comprises the extracytoplasmic solute receptor protein and the two transmembrane proteins.</text>
</comment>
<evidence type="ECO:0000256" key="4">
    <source>
        <dbReference type="ARBA" id="ARBA00022692"/>
    </source>
</evidence>
<dbReference type="NCBIfam" id="TIGR00786">
    <property type="entry name" value="dctM"/>
    <property type="match status" value="1"/>
</dbReference>